<proteinExistence type="predicted"/>
<comment type="caution">
    <text evidence="1">The sequence shown here is derived from an EMBL/GenBank/DDBJ whole genome shotgun (WGS) entry which is preliminary data.</text>
</comment>
<keyword evidence="2" id="KW-1185">Reference proteome</keyword>
<dbReference type="Proteomes" id="UP001138709">
    <property type="component" value="Unassembled WGS sequence"/>
</dbReference>
<reference evidence="1" key="2">
    <citation type="journal article" date="2021" name="Syst. Appl. Microbiol.">
        <title>Roseomonas hellenica sp. nov., isolated from roots of wild-growing Alkanna tinctoria.</title>
        <authorList>
            <person name="Rat A."/>
            <person name="Naranjo H.D."/>
            <person name="Lebbe L."/>
            <person name="Cnockaert M."/>
            <person name="Krigas N."/>
            <person name="Grigoriadou K."/>
            <person name="Maloupa E."/>
            <person name="Willems A."/>
        </authorList>
    </citation>
    <scope>NUCLEOTIDE SEQUENCE</scope>
    <source>
        <strain evidence="1">LMG 31228</strain>
    </source>
</reference>
<reference evidence="1" key="1">
    <citation type="submission" date="2020-01" db="EMBL/GenBank/DDBJ databases">
        <authorList>
            <person name="Rat A."/>
        </authorList>
    </citation>
    <scope>NUCLEOTIDE SEQUENCE</scope>
    <source>
        <strain evidence="1">LMG 31228</strain>
    </source>
</reference>
<dbReference type="RefSeq" id="WP_211847450.1">
    <property type="nucleotide sequence ID" value="NZ_JAAEDL010000015.1"/>
</dbReference>
<gene>
    <name evidence="1" type="ORF">GXW74_15580</name>
</gene>
<protein>
    <submittedName>
        <fullName evidence="1">DUF1320 domain-containing protein</fullName>
    </submittedName>
</protein>
<accession>A0A9X9XDX9</accession>
<dbReference type="Pfam" id="PF07030">
    <property type="entry name" value="Phage_Mu_Gp36"/>
    <property type="match status" value="1"/>
</dbReference>
<name>A0A9X9XDX9_9PROT</name>
<dbReference type="AlphaFoldDB" id="A0A9X9XDX9"/>
<dbReference type="EMBL" id="JAAEDL010000015">
    <property type="protein sequence ID" value="MBR0681915.1"/>
    <property type="molecule type" value="Genomic_DNA"/>
</dbReference>
<sequence>MPYATIADLTESFGESEATRLTAPEGDLDGPVVEAKVTRALTDATDLIDSYLARRYAVPLVAPIPPAIVRACAVLARYQLAHGEQREPTEQMRLERKDTIAWLERLAEGSAVLPGAVPAAGSSGAGAMVSDRPRDFARDALRGW</sequence>
<evidence type="ECO:0000313" key="2">
    <source>
        <dbReference type="Proteomes" id="UP001138709"/>
    </source>
</evidence>
<dbReference type="InterPro" id="IPR009752">
    <property type="entry name" value="Phage_Mu_GpJ"/>
</dbReference>
<evidence type="ECO:0000313" key="1">
    <source>
        <dbReference type="EMBL" id="MBR0681915.1"/>
    </source>
</evidence>
<organism evidence="1 2">
    <name type="scientific">Neoroseomonas eburnea</name>
    <dbReference type="NCBI Taxonomy" id="1346889"/>
    <lineage>
        <taxon>Bacteria</taxon>
        <taxon>Pseudomonadati</taxon>
        <taxon>Pseudomonadota</taxon>
        <taxon>Alphaproteobacteria</taxon>
        <taxon>Acetobacterales</taxon>
        <taxon>Acetobacteraceae</taxon>
        <taxon>Neoroseomonas</taxon>
    </lineage>
</organism>